<dbReference type="AlphaFoldDB" id="A0A0M7BEQ8"/>
<evidence type="ECO:0000313" key="3">
    <source>
        <dbReference type="EMBL" id="CUH40272.1"/>
    </source>
</evidence>
<proteinExistence type="predicted"/>
<dbReference type="OrthoDB" id="7659427at2"/>
<accession>A0A0M7BEQ8</accession>
<keyword evidence="2" id="KW-1133">Transmembrane helix</keyword>
<reference evidence="3 4" key="1">
    <citation type="submission" date="2015-09" db="EMBL/GenBank/DDBJ databases">
        <authorList>
            <person name="Jackson K.R."/>
            <person name="Lunt B.L."/>
            <person name="Fisher J.N.B."/>
            <person name="Gardner A.V."/>
            <person name="Bailey M.E."/>
            <person name="Deus L.M."/>
            <person name="Earl A.S."/>
            <person name="Gibby P.D."/>
            <person name="Hartmann K.A."/>
            <person name="Liu J.E."/>
            <person name="Manci A.M."/>
            <person name="Nielsen D.A."/>
            <person name="Solomon M.B."/>
            <person name="Breakwell D.P."/>
            <person name="Burnett S.H."/>
            <person name="Grose J.H."/>
        </authorList>
    </citation>
    <scope>NUCLEOTIDE SEQUENCE [LARGE SCALE GENOMIC DNA]</scope>
    <source>
        <strain evidence="3 4">CECT 7799</strain>
    </source>
</reference>
<dbReference type="Proteomes" id="UP000049455">
    <property type="component" value="Unassembled WGS sequence"/>
</dbReference>
<sequence>MFARAALFLVASCGWAVLFFGGWIAWRGVTLYSNDPVLMGTGGGLAIGGLLVVGLSIGAGAQLSTARDTAAMREMMEAAQQTRPPPKPSTASGRTEPALRRSD</sequence>
<keyword evidence="2" id="KW-0812">Transmembrane</keyword>
<evidence type="ECO:0000256" key="1">
    <source>
        <dbReference type="SAM" id="MobiDB-lite"/>
    </source>
</evidence>
<feature type="region of interest" description="Disordered" evidence="1">
    <location>
        <begin position="76"/>
        <end position="103"/>
    </location>
</feature>
<feature type="transmembrane region" description="Helical" evidence="2">
    <location>
        <begin position="46"/>
        <end position="66"/>
    </location>
</feature>
<keyword evidence="4" id="KW-1185">Reference proteome</keyword>
<protein>
    <submittedName>
        <fullName evidence="3">Uncharacterized protein</fullName>
    </submittedName>
</protein>
<dbReference type="RefSeq" id="WP_055664338.1">
    <property type="nucleotide sequence ID" value="NZ_CYPR01000200.1"/>
</dbReference>
<gene>
    <name evidence="3" type="ORF">JSE7799_03004</name>
</gene>
<dbReference type="STRING" id="313367.JSE7799_03004"/>
<evidence type="ECO:0000256" key="2">
    <source>
        <dbReference type="SAM" id="Phobius"/>
    </source>
</evidence>
<keyword evidence="2" id="KW-0472">Membrane</keyword>
<name>A0A0M7BEQ8_9RHOB</name>
<organism evidence="3 4">
    <name type="scientific">Jannaschia seosinensis</name>
    <dbReference type="NCBI Taxonomy" id="313367"/>
    <lineage>
        <taxon>Bacteria</taxon>
        <taxon>Pseudomonadati</taxon>
        <taxon>Pseudomonadota</taxon>
        <taxon>Alphaproteobacteria</taxon>
        <taxon>Rhodobacterales</taxon>
        <taxon>Roseobacteraceae</taxon>
        <taxon>Jannaschia</taxon>
    </lineage>
</organism>
<feature type="transmembrane region" description="Helical" evidence="2">
    <location>
        <begin position="7"/>
        <end position="26"/>
    </location>
</feature>
<dbReference type="EMBL" id="CYPR01000200">
    <property type="protein sequence ID" value="CUH40272.1"/>
    <property type="molecule type" value="Genomic_DNA"/>
</dbReference>
<evidence type="ECO:0000313" key="4">
    <source>
        <dbReference type="Proteomes" id="UP000049455"/>
    </source>
</evidence>